<feature type="domain" description="U3 small nucleolar RNA-associated protein 20 N-terminal" evidence="1">
    <location>
        <begin position="1011"/>
        <end position="1432"/>
    </location>
</feature>
<gene>
    <name evidence="2" type="primary">UTP20_1</name>
    <name evidence="2" type="ORF">BGZ65_008857</name>
</gene>
<dbReference type="OrthoDB" id="360653at2759"/>
<dbReference type="InterPro" id="IPR052575">
    <property type="entry name" value="SSU_processome_comp_20"/>
</dbReference>
<dbReference type="PANTHER" id="PTHR17695">
    <property type="entry name" value="SMALL SUBUNIT PROCESSOME COMPONENT 20 HOMOLOG"/>
    <property type="match status" value="1"/>
</dbReference>
<dbReference type="SUPFAM" id="SSF48371">
    <property type="entry name" value="ARM repeat"/>
    <property type="match status" value="2"/>
</dbReference>
<evidence type="ECO:0000313" key="2">
    <source>
        <dbReference type="EMBL" id="KAF9962563.1"/>
    </source>
</evidence>
<accession>A0A9P6J4G9</accession>
<organism evidence="2 3">
    <name type="scientific">Modicella reniformis</name>
    <dbReference type="NCBI Taxonomy" id="1440133"/>
    <lineage>
        <taxon>Eukaryota</taxon>
        <taxon>Fungi</taxon>
        <taxon>Fungi incertae sedis</taxon>
        <taxon>Mucoromycota</taxon>
        <taxon>Mortierellomycotina</taxon>
        <taxon>Mortierellomycetes</taxon>
        <taxon>Mortierellales</taxon>
        <taxon>Mortierellaceae</taxon>
        <taxon>Modicella</taxon>
    </lineage>
</organism>
<dbReference type="EMBL" id="JAAAHW010006373">
    <property type="protein sequence ID" value="KAF9962563.1"/>
    <property type="molecule type" value="Genomic_DNA"/>
</dbReference>
<comment type="caution">
    <text evidence="2">The sequence shown here is derived from an EMBL/GenBank/DDBJ whole genome shotgun (WGS) entry which is preliminary data.</text>
</comment>
<evidence type="ECO:0000313" key="3">
    <source>
        <dbReference type="Proteomes" id="UP000749646"/>
    </source>
</evidence>
<dbReference type="GO" id="GO:0032040">
    <property type="term" value="C:small-subunit processome"/>
    <property type="evidence" value="ECO:0007669"/>
    <property type="project" value="TreeGrafter"/>
</dbReference>
<dbReference type="InterPro" id="IPR016024">
    <property type="entry name" value="ARM-type_fold"/>
</dbReference>
<dbReference type="GO" id="GO:0030686">
    <property type="term" value="C:90S preribosome"/>
    <property type="evidence" value="ECO:0007669"/>
    <property type="project" value="TreeGrafter"/>
</dbReference>
<reference evidence="2" key="1">
    <citation type="journal article" date="2020" name="Fungal Divers.">
        <title>Resolving the Mortierellaceae phylogeny through synthesis of multi-gene phylogenetics and phylogenomics.</title>
        <authorList>
            <person name="Vandepol N."/>
            <person name="Liber J."/>
            <person name="Desiro A."/>
            <person name="Na H."/>
            <person name="Kennedy M."/>
            <person name="Barry K."/>
            <person name="Grigoriev I.V."/>
            <person name="Miller A.N."/>
            <person name="O'Donnell K."/>
            <person name="Stajich J.E."/>
            <person name="Bonito G."/>
        </authorList>
    </citation>
    <scope>NUCLEOTIDE SEQUENCE</scope>
    <source>
        <strain evidence="2">MES-2147</strain>
    </source>
</reference>
<sequence>MDEGARAKILNEGQGANRYKYQSFSARVSQLKIKITRQVGLKDSGTVTTGSFFNDALVEWKELNLSTPFVNFALEVRNYCQTLPQLLYHKEQVVDLIVKNINEGNVLALEPILDLTTQLAKDLDEELFPYLDKLLTAILPLVEFHDVKVIEWTFNCIASLFKKYSEQLRKDLGPTFKLVAPYLGEDNAQKPYIRNFAAESFSYLIRKAPVDHLKVILVYILSQLHDSPTENFEEGIAKLLFETVKLVGNQFQHRGVDVVLREVVRALKQEQGIEATDKSLYVNTTFRVLCKTLVLMVHYSTKEHFKGVCEMLLAELTLSLDTTTTSKNAERQWLNIAELLALLNVCVSVRKASRIDDFGKLYEKTLKVSTLILAPNSQAPPLVVQEMMKLASSLLAFSPLESVFFPGGLLLESIYQHEDVAIVLAFSISLINLKWKHYTQVLLPHIIKYCSVHWGPQHSYQIIVFLATLLTSDVLTLTPGMVAATVDENGLIKFPNKKSSSNKKQTSKDEPTEHIVDGILSLLFQPCNWSSEAQFLSHMKLDEEDNMAISRIALITAALSIVPHISLPFSSATEAILNLVHSLLQTLSKEDQSITLQKRAFVQGSAMATLHILLGEAIEILAVVSERAGQAGAKLLANHWDLIIKDGLCNYGSNEVVLRGVAKYCVILKERYNTLLQELKLVLAVFVLHNANINIHYTRVLCSNEGEKLFSTDTLREIYPRLEKNINSLQHRRRLHTLQILSSFKVIPFEDKDAPQKAPPQQDIFAQCLAIEDVDVTVETYRDKTMQIRKLNTMISSGRVNAFYKTAAMRLSLGILTINFRPLWADATTLLVKNAELYPEAFWELLFGEIKRFEDEMLLVESGLSAQAIAKYRAIQNQFDLTRGDKESKKKGISFDCPTFMKIRLSNASAFSITDSSKQGMALVMHFIKVYAPEADRLDYWSYYGLILKTLAEAPQIAEMRNRQLIQVFLNFIKQEYEPAWSRKDEHDPDEDEQVEDAVEMMKILPKTAKATKERLHLFLGLFAKFKNPKQTYESSTLHNLYLHLLTIGDAPLQTLALNCLYTFKSPALVPYQDNLRNLLDDVKFRDELSTFIIADSESSSIGALHRDEVMPIIIRLLYGCMIVRKGKGSAKAGMSARRKAILTALGGCSTKDLGFFISLMLEPFDVGTAGIQVGRFVFLQDKSIEPGPVGALRKQIGFLSILEDVVKMLGAHVVPFIPQLLDAIMCMVNQAQERIDKEIGDHSALGTDEGSIEILQIKQLKDIRQLGIKRITEIFNLPISTFSFEPYVPAMFESFLDRRVGRLDTESTQAPSAMMELFATWAGRKEYVLFLVKYNNQVLEKLYSCLSAKKVRDSVVSMVLGITEDILGHCFEEQDNDDKPLTHQVLIPYTDCLLDNLEIVLSKNSGDAKFGKDLFTKREISILSQIAAYVKN</sequence>
<dbReference type="Pfam" id="PF07539">
    <property type="entry name" value="UTP20_N"/>
    <property type="match status" value="1"/>
</dbReference>
<name>A0A9P6J4G9_9FUNG</name>
<keyword evidence="3" id="KW-1185">Reference proteome</keyword>
<dbReference type="PANTHER" id="PTHR17695:SF11">
    <property type="entry name" value="SMALL SUBUNIT PROCESSOME COMPONENT 20 HOMOLOG"/>
    <property type="match status" value="1"/>
</dbReference>
<proteinExistence type="predicted"/>
<evidence type="ECO:0000259" key="1">
    <source>
        <dbReference type="Pfam" id="PF07539"/>
    </source>
</evidence>
<dbReference type="InterPro" id="IPR011989">
    <property type="entry name" value="ARM-like"/>
</dbReference>
<dbReference type="Proteomes" id="UP000749646">
    <property type="component" value="Unassembled WGS sequence"/>
</dbReference>
<protein>
    <submittedName>
        <fullName evidence="2">U3 snoRNP protein</fullName>
    </submittedName>
</protein>
<dbReference type="Gene3D" id="1.25.10.10">
    <property type="entry name" value="Leucine-rich Repeat Variant"/>
    <property type="match status" value="1"/>
</dbReference>
<dbReference type="InterPro" id="IPR011430">
    <property type="entry name" value="UTP20_N"/>
</dbReference>